<dbReference type="EMBL" id="UINC01175067">
    <property type="protein sequence ID" value="SVD81501.1"/>
    <property type="molecule type" value="Genomic_DNA"/>
</dbReference>
<evidence type="ECO:0000313" key="1">
    <source>
        <dbReference type="EMBL" id="SVD81501.1"/>
    </source>
</evidence>
<reference evidence="1" key="1">
    <citation type="submission" date="2018-05" db="EMBL/GenBank/DDBJ databases">
        <authorList>
            <person name="Lanie J.A."/>
            <person name="Ng W.-L."/>
            <person name="Kazmierczak K.M."/>
            <person name="Andrzejewski T.M."/>
            <person name="Davidsen T.M."/>
            <person name="Wayne K.J."/>
            <person name="Tettelin H."/>
            <person name="Glass J.I."/>
            <person name="Rusch D."/>
            <person name="Podicherti R."/>
            <person name="Tsui H.-C.T."/>
            <person name="Winkler M.E."/>
        </authorList>
    </citation>
    <scope>NUCLEOTIDE SEQUENCE</scope>
</reference>
<feature type="non-terminal residue" evidence="1">
    <location>
        <position position="44"/>
    </location>
</feature>
<proteinExistence type="predicted"/>
<organism evidence="1">
    <name type="scientific">marine metagenome</name>
    <dbReference type="NCBI Taxonomy" id="408172"/>
    <lineage>
        <taxon>unclassified sequences</taxon>
        <taxon>metagenomes</taxon>
        <taxon>ecological metagenomes</taxon>
    </lineage>
</organism>
<dbReference type="AlphaFoldDB" id="A0A382YF27"/>
<protein>
    <submittedName>
        <fullName evidence="1">Uncharacterized protein</fullName>
    </submittedName>
</protein>
<accession>A0A382YF27</accession>
<name>A0A382YF27_9ZZZZ</name>
<gene>
    <name evidence="1" type="ORF">METZ01_LOCUS434355</name>
</gene>
<sequence>MKKVVVIDNNGEVFTNSWYDWSGILKTTNDTLNIRGYAYYKWEG</sequence>